<feature type="region of interest" description="Disordered" evidence="1">
    <location>
        <begin position="584"/>
        <end position="612"/>
    </location>
</feature>
<dbReference type="InterPro" id="IPR002048">
    <property type="entry name" value="EF_hand_dom"/>
</dbReference>
<dbReference type="InterPro" id="IPR011992">
    <property type="entry name" value="EF-hand-dom_pair"/>
</dbReference>
<protein>
    <recommendedName>
        <fullName evidence="2">EF-hand domain-containing protein</fullName>
    </recommendedName>
</protein>
<organism evidence="3 4">
    <name type="scientific">Vitrella brassicaformis (strain CCMP3155)</name>
    <dbReference type="NCBI Taxonomy" id="1169540"/>
    <lineage>
        <taxon>Eukaryota</taxon>
        <taxon>Sar</taxon>
        <taxon>Alveolata</taxon>
        <taxon>Colpodellida</taxon>
        <taxon>Vitrellaceae</taxon>
        <taxon>Vitrella</taxon>
    </lineage>
</organism>
<dbReference type="EMBL" id="CDMY01000666">
    <property type="protein sequence ID" value="CEM28999.1"/>
    <property type="molecule type" value="Genomic_DNA"/>
</dbReference>
<evidence type="ECO:0000313" key="3">
    <source>
        <dbReference type="EMBL" id="CEM28999.1"/>
    </source>
</evidence>
<reference evidence="3 4" key="1">
    <citation type="submission" date="2014-11" db="EMBL/GenBank/DDBJ databases">
        <authorList>
            <person name="Zhu J."/>
            <person name="Qi W."/>
            <person name="Song R."/>
        </authorList>
    </citation>
    <scope>NUCLEOTIDE SEQUENCE [LARGE SCALE GENOMIC DNA]</scope>
</reference>
<feature type="compositionally biased region" description="Basic and acidic residues" evidence="1">
    <location>
        <begin position="377"/>
        <end position="388"/>
    </location>
</feature>
<dbReference type="InParanoid" id="A0A0G4GH38"/>
<evidence type="ECO:0000259" key="2">
    <source>
        <dbReference type="PROSITE" id="PS50222"/>
    </source>
</evidence>
<feature type="compositionally biased region" description="Low complexity" evidence="1">
    <location>
        <begin position="1277"/>
        <end position="1290"/>
    </location>
</feature>
<accession>A0A0G4GH38</accession>
<dbReference type="GO" id="GO:0005509">
    <property type="term" value="F:calcium ion binding"/>
    <property type="evidence" value="ECO:0007669"/>
    <property type="project" value="InterPro"/>
</dbReference>
<dbReference type="Proteomes" id="UP000041254">
    <property type="component" value="Unassembled WGS sequence"/>
</dbReference>
<dbReference type="SUPFAM" id="SSF47473">
    <property type="entry name" value="EF-hand"/>
    <property type="match status" value="1"/>
</dbReference>
<proteinExistence type="predicted"/>
<evidence type="ECO:0000313" key="4">
    <source>
        <dbReference type="Proteomes" id="UP000041254"/>
    </source>
</evidence>
<feature type="compositionally biased region" description="Polar residues" evidence="1">
    <location>
        <begin position="395"/>
        <end position="404"/>
    </location>
</feature>
<feature type="region of interest" description="Disordered" evidence="1">
    <location>
        <begin position="376"/>
        <end position="439"/>
    </location>
</feature>
<name>A0A0G4GH38_VITBC</name>
<keyword evidence="4" id="KW-1185">Reference proteome</keyword>
<feature type="compositionally biased region" description="Basic and acidic residues" evidence="1">
    <location>
        <begin position="427"/>
        <end position="438"/>
    </location>
</feature>
<sequence>MEPRDAYQELDDIHRGILALQKEVPRQRDVANAISHLTDKQVELQYTAGAGLPKGGGSGGPLSSRLAVICYAQTHIHGIPFDGALKRVLKKRANVLPSAGWSSGAKQRKFLQEATLAALAPTNRWGPGGLKSYLEKGVAKEATKALTQGESQTGKGLTHDEAAAFLVTEDAHAVSTTDNDVTKKLQASFTEPALSALVHTHFGTRRPPESMLRHIHEQTMIECAQKGIPPPSMDSRGEEGLVNVLADALTIDLEKVEYPFRETAKRPGFVSVQVTTRLPTAIWDPVDPSKKSITSNELSSGVFVARCDFEPGTVRHLRFTISHNQLIKTLVGHLAQPEASFERRLRKKFSDGEAQCALIKHAVADLCRRSPLIAPTDRSHRQAAKDASRAPSSLLPDTSVTEWRQPTAADVASRSSAKKSTLAPHGHKSEGGREEGRRIGLGKGMGELLDLLMGQLSRFAKVVGPFLQGAPGCVDLISLGVLRIMDDVIDTYENQMEEDSDGHRRALSEKDREIDDLLERQKQNEGAGSAYMKLKEKYRELKEEMQKQEDMWSDLLRQKNDLEVENEELHDRVEEMERIIKASQEGMDEPPAEPSTGTLQSPKIPGAVPPADGISRRKSMMYIMQKMVMRMPAATQTGDLSEHDDQREIHSLFDGLSFFQDRTADFLYDPVKRRYKRRAAAEEGLDVMSKQRDKVKKTLTALCQAQMDSIAQKAGPSLGDSRKAIQQALTDQADARYRSLVDRLDQSYELYEGEYKALSASLKKLQQEKSIVGLSEEVSPLRSNKETQTDASLKATVAKRVRRMSQEDFLKDTGTKPSTLTKEQFAAEGRDILVTWASRLLKEQEGPLSGVNRYRLTQHLTTYYLRKYGLVSLTNAAKQNFSSAVTGQLSSNHFAQLIIRMLCDETDDADSYPLPDFLESKMQHQFINKGHSHTNGSTDFANEGFLRLKFRKLGRLAAQQTSLAVRLLHEMDTIWKGDKDSKKTKRRSGPTGEVQGVDVCLQAANALLKDASPVLTHEFHRCLADFAHMESEAAATPNGDGSRTSSGDPLVRLAALVGMCIVSYMKKAKPHTVVAGTWPVDSWQLIAKGEENASFESVYKWLRHKAKVHFNRSEISAVFAREGLVDKDSAADGANATVSGPAFRRLFMKTMTADYACVVSDASAMWCIVIAAVQEHYHKADVINTIFDQFATSGDGLLQLDEFSAFMRHLDSNVSESTIESIYVTSIDYGEADAFSKAGLLACLEDFSFFASPNFLSRSEELIELARRQEPSLTPLSHSSSSSSSASGRD</sequence>
<feature type="region of interest" description="Disordered" evidence="1">
    <location>
        <begin position="1270"/>
        <end position="1290"/>
    </location>
</feature>
<dbReference type="PROSITE" id="PS50222">
    <property type="entry name" value="EF_HAND_2"/>
    <property type="match status" value="1"/>
</dbReference>
<feature type="domain" description="EF-hand" evidence="2">
    <location>
        <begin position="1178"/>
        <end position="1213"/>
    </location>
</feature>
<gene>
    <name evidence="3" type="ORF">Vbra_9943</name>
</gene>
<dbReference type="VEuPathDB" id="CryptoDB:Vbra_9943"/>
<evidence type="ECO:0000256" key="1">
    <source>
        <dbReference type="SAM" id="MobiDB-lite"/>
    </source>
</evidence>